<dbReference type="AlphaFoldDB" id="A0A160TSK5"/>
<dbReference type="PANTHER" id="PTHR42786:SF2">
    <property type="entry name" value="TRNA (CYTIDINE_URIDINE-2'-O-)-METHYLTRANSFERASE TRMJ"/>
    <property type="match status" value="1"/>
</dbReference>
<dbReference type="InterPro" id="IPR001537">
    <property type="entry name" value="SpoU_MeTrfase"/>
</dbReference>
<sequence length="242" mass="26986">MTLERIRIVLVNTTHPGNIGGVARAMANMGLNHLYLVGPQRFPSTEATVRAAGADHLLERAIVCESLDDAVADCGLVVGTTARQRSVGSVELPPNAVMSKVRERISTDQIAFVFGREASGLTNRELERCQYHVRIPVEESFSSINLAAAVMIVVYELKKNFEPHTHETELASDPEQLATSSEVQGFYKHMEDVLIETGFLKTPSQKLLRKVKRIFSRTPLREDEVNILRGILTSIQSYRRKD</sequence>
<comment type="similarity">
    <text evidence="1">Belongs to the class IV-like SAM-binding methyltransferase superfamily. RNA methyltransferase TrmH family.</text>
</comment>
<keyword evidence="4" id="KW-0949">S-adenosyl-L-methionine</keyword>
<dbReference type="CDD" id="cd18093">
    <property type="entry name" value="SpoU-like_TrmJ"/>
    <property type="match status" value="1"/>
</dbReference>
<dbReference type="InterPro" id="IPR029026">
    <property type="entry name" value="tRNA_m1G_MTases_N"/>
</dbReference>
<evidence type="ECO:0000259" key="5">
    <source>
        <dbReference type="Pfam" id="PF00588"/>
    </source>
</evidence>
<dbReference type="SUPFAM" id="SSF75217">
    <property type="entry name" value="alpha/beta knot"/>
    <property type="match status" value="1"/>
</dbReference>
<dbReference type="NCBIfam" id="TIGR00050">
    <property type="entry name" value="rRNA_methyl_1"/>
    <property type="match status" value="1"/>
</dbReference>
<dbReference type="GO" id="GO:0003723">
    <property type="term" value="F:RNA binding"/>
    <property type="evidence" value="ECO:0007669"/>
    <property type="project" value="InterPro"/>
</dbReference>
<reference evidence="6" key="1">
    <citation type="submission" date="2015-10" db="EMBL/GenBank/DDBJ databases">
        <authorList>
            <person name="Gilbert D.G."/>
        </authorList>
    </citation>
    <scope>NUCLEOTIDE SEQUENCE</scope>
</reference>
<keyword evidence="3 6" id="KW-0808">Transferase</keyword>
<dbReference type="GO" id="GO:0002128">
    <property type="term" value="P:tRNA nucleoside ribose methylation"/>
    <property type="evidence" value="ECO:0007669"/>
    <property type="project" value="TreeGrafter"/>
</dbReference>
<evidence type="ECO:0000313" key="6">
    <source>
        <dbReference type="EMBL" id="CUS51345.1"/>
    </source>
</evidence>
<evidence type="ECO:0000256" key="4">
    <source>
        <dbReference type="ARBA" id="ARBA00022691"/>
    </source>
</evidence>
<dbReference type="PIRSF" id="PIRSF004808">
    <property type="entry name" value="LasT"/>
    <property type="match status" value="1"/>
</dbReference>
<dbReference type="PANTHER" id="PTHR42786">
    <property type="entry name" value="TRNA/RRNA METHYLTRANSFERASE"/>
    <property type="match status" value="1"/>
</dbReference>
<feature type="domain" description="tRNA/rRNA methyltransferase SpoU type" evidence="5">
    <location>
        <begin position="6"/>
        <end position="155"/>
    </location>
</feature>
<organism evidence="6">
    <name type="scientific">hydrothermal vent metagenome</name>
    <dbReference type="NCBI Taxonomy" id="652676"/>
    <lineage>
        <taxon>unclassified sequences</taxon>
        <taxon>metagenomes</taxon>
        <taxon>ecological metagenomes</taxon>
    </lineage>
</organism>
<accession>A0A160TSK5</accession>
<dbReference type="InterPro" id="IPR029028">
    <property type="entry name" value="Alpha/beta_knot_MTases"/>
</dbReference>
<dbReference type="GO" id="GO:0005829">
    <property type="term" value="C:cytosol"/>
    <property type="evidence" value="ECO:0007669"/>
    <property type="project" value="TreeGrafter"/>
</dbReference>
<proteinExistence type="inferred from homology"/>
<protein>
    <submittedName>
        <fullName evidence="6">tRNA:Cm32/Um32 methyltransferase</fullName>
    </submittedName>
</protein>
<evidence type="ECO:0000256" key="3">
    <source>
        <dbReference type="ARBA" id="ARBA00022679"/>
    </source>
</evidence>
<dbReference type="Gene3D" id="1.10.8.590">
    <property type="match status" value="1"/>
</dbReference>
<dbReference type="FunFam" id="3.40.1280.10:FF:000006">
    <property type="entry name" value="Uncharacterized tRNA/rRNA methyltransferase HI_0380"/>
    <property type="match status" value="1"/>
</dbReference>
<evidence type="ECO:0000256" key="1">
    <source>
        <dbReference type="ARBA" id="ARBA00007228"/>
    </source>
</evidence>
<dbReference type="InterPro" id="IPR004384">
    <property type="entry name" value="RNA_MeTrfase_TrmJ/LasT"/>
</dbReference>
<dbReference type="GO" id="GO:0008173">
    <property type="term" value="F:RNA methyltransferase activity"/>
    <property type="evidence" value="ECO:0007669"/>
    <property type="project" value="InterPro"/>
</dbReference>
<gene>
    <name evidence="6" type="ORF">MGWOODY_XGa357</name>
</gene>
<name>A0A160TSK5_9ZZZZ</name>
<dbReference type="EMBL" id="CZRL01000059">
    <property type="protein sequence ID" value="CUS51345.1"/>
    <property type="molecule type" value="Genomic_DNA"/>
</dbReference>
<keyword evidence="2 6" id="KW-0489">Methyltransferase</keyword>
<dbReference type="Pfam" id="PF00588">
    <property type="entry name" value="SpoU_methylase"/>
    <property type="match status" value="1"/>
</dbReference>
<dbReference type="Gene3D" id="3.40.1280.10">
    <property type="match status" value="1"/>
</dbReference>
<evidence type="ECO:0000256" key="2">
    <source>
        <dbReference type="ARBA" id="ARBA00022603"/>
    </source>
</evidence>